<sequence>MYEAFHICKLVGHEGSIFRIAWSSCGSKLVSVSDDRSARVWDVPIEREDSLHHDPIAIVLFGHNARVWDCCISDN</sequence>
<dbReference type="InterPro" id="IPR019775">
    <property type="entry name" value="WD40_repeat_CS"/>
</dbReference>
<dbReference type="InterPro" id="IPR001680">
    <property type="entry name" value="WD40_rpt"/>
</dbReference>
<keyword evidence="9" id="KW-1185">Reference proteome</keyword>
<dbReference type="PROSITE" id="PS50082">
    <property type="entry name" value="WD_REPEATS_2"/>
    <property type="match status" value="1"/>
</dbReference>
<dbReference type="Pfam" id="PF00400">
    <property type="entry name" value="WD40"/>
    <property type="match status" value="1"/>
</dbReference>
<feature type="repeat" description="WD" evidence="7">
    <location>
        <begin position="10"/>
        <end position="43"/>
    </location>
</feature>
<comment type="similarity">
    <text evidence="6">Belongs to the WD repeat WDR6 family.</text>
</comment>
<evidence type="ECO:0000256" key="3">
    <source>
        <dbReference type="ARBA" id="ARBA00022574"/>
    </source>
</evidence>
<evidence type="ECO:0000256" key="5">
    <source>
        <dbReference type="ARBA" id="ARBA00022737"/>
    </source>
</evidence>
<dbReference type="PROSITE" id="PS00678">
    <property type="entry name" value="WD_REPEATS_1"/>
    <property type="match status" value="1"/>
</dbReference>
<evidence type="ECO:0000256" key="7">
    <source>
        <dbReference type="PROSITE-ProRule" id="PRU00221"/>
    </source>
</evidence>
<gene>
    <name evidence="8" type="ORF">A2U01_0010702</name>
</gene>
<keyword evidence="5" id="KW-0677">Repeat</keyword>
<dbReference type="Proteomes" id="UP000265520">
    <property type="component" value="Unassembled WGS sequence"/>
</dbReference>
<keyword evidence="3 7" id="KW-0853">WD repeat</keyword>
<dbReference type="GO" id="GO:0005737">
    <property type="term" value="C:cytoplasm"/>
    <property type="evidence" value="ECO:0007669"/>
    <property type="project" value="UniProtKB-SubCell"/>
</dbReference>
<dbReference type="InterPro" id="IPR015943">
    <property type="entry name" value="WD40/YVTN_repeat-like_dom_sf"/>
</dbReference>
<dbReference type="Gene3D" id="2.130.10.10">
    <property type="entry name" value="YVTN repeat-like/Quinoprotein amine dehydrogenase"/>
    <property type="match status" value="1"/>
</dbReference>
<dbReference type="PANTHER" id="PTHR14344">
    <property type="entry name" value="WD REPEAT PROTEIN"/>
    <property type="match status" value="1"/>
</dbReference>
<dbReference type="AlphaFoldDB" id="A0A392MQV1"/>
<dbReference type="PROSITE" id="PS50294">
    <property type="entry name" value="WD_REPEATS_REGION"/>
    <property type="match status" value="1"/>
</dbReference>
<comment type="caution">
    <text evidence="8">The sequence shown here is derived from an EMBL/GenBank/DDBJ whole genome shotgun (WGS) entry which is preliminary data.</text>
</comment>
<dbReference type="SMART" id="SM00320">
    <property type="entry name" value="WD40"/>
    <property type="match status" value="1"/>
</dbReference>
<keyword evidence="4" id="KW-0819">tRNA processing</keyword>
<reference evidence="8 9" key="1">
    <citation type="journal article" date="2018" name="Front. Plant Sci.">
        <title>Red Clover (Trifolium pratense) and Zigzag Clover (T. medium) - A Picture of Genomic Similarities and Differences.</title>
        <authorList>
            <person name="Dluhosova J."/>
            <person name="Istvanek J."/>
            <person name="Nedelnik J."/>
            <person name="Repkova J."/>
        </authorList>
    </citation>
    <scope>NUCLEOTIDE SEQUENCE [LARGE SCALE GENOMIC DNA]</scope>
    <source>
        <strain evidence="9">cv. 10/8</strain>
        <tissue evidence="8">Leaf</tissue>
    </source>
</reference>
<dbReference type="InterPro" id="IPR051973">
    <property type="entry name" value="tRNA_Anticodon_Mtase-Reg"/>
</dbReference>
<accession>A0A392MQV1</accession>
<evidence type="ECO:0000256" key="6">
    <source>
        <dbReference type="ARBA" id="ARBA00038255"/>
    </source>
</evidence>
<dbReference type="SUPFAM" id="SSF50978">
    <property type="entry name" value="WD40 repeat-like"/>
    <property type="match status" value="1"/>
</dbReference>
<evidence type="ECO:0000256" key="4">
    <source>
        <dbReference type="ARBA" id="ARBA00022694"/>
    </source>
</evidence>
<evidence type="ECO:0000313" key="8">
    <source>
        <dbReference type="EMBL" id="MCH89801.1"/>
    </source>
</evidence>
<keyword evidence="2" id="KW-0963">Cytoplasm</keyword>
<evidence type="ECO:0000256" key="2">
    <source>
        <dbReference type="ARBA" id="ARBA00022490"/>
    </source>
</evidence>
<dbReference type="InterPro" id="IPR036322">
    <property type="entry name" value="WD40_repeat_dom_sf"/>
</dbReference>
<name>A0A392MQV1_9FABA</name>
<dbReference type="PANTHER" id="PTHR14344:SF3">
    <property type="entry name" value="WD REPEAT-CONTAINING PROTEIN 6"/>
    <property type="match status" value="1"/>
</dbReference>
<dbReference type="EMBL" id="LXQA010016926">
    <property type="protein sequence ID" value="MCH89801.1"/>
    <property type="molecule type" value="Genomic_DNA"/>
</dbReference>
<protein>
    <submittedName>
        <fullName evidence="8">WD repeat-containing protein</fullName>
    </submittedName>
</protein>
<evidence type="ECO:0000313" key="9">
    <source>
        <dbReference type="Proteomes" id="UP000265520"/>
    </source>
</evidence>
<organism evidence="8 9">
    <name type="scientific">Trifolium medium</name>
    <dbReference type="NCBI Taxonomy" id="97028"/>
    <lineage>
        <taxon>Eukaryota</taxon>
        <taxon>Viridiplantae</taxon>
        <taxon>Streptophyta</taxon>
        <taxon>Embryophyta</taxon>
        <taxon>Tracheophyta</taxon>
        <taxon>Spermatophyta</taxon>
        <taxon>Magnoliopsida</taxon>
        <taxon>eudicotyledons</taxon>
        <taxon>Gunneridae</taxon>
        <taxon>Pentapetalae</taxon>
        <taxon>rosids</taxon>
        <taxon>fabids</taxon>
        <taxon>Fabales</taxon>
        <taxon>Fabaceae</taxon>
        <taxon>Papilionoideae</taxon>
        <taxon>50 kb inversion clade</taxon>
        <taxon>NPAAA clade</taxon>
        <taxon>Hologalegina</taxon>
        <taxon>IRL clade</taxon>
        <taxon>Trifolieae</taxon>
        <taxon>Trifolium</taxon>
    </lineage>
</organism>
<feature type="non-terminal residue" evidence="8">
    <location>
        <position position="75"/>
    </location>
</feature>
<comment type="subcellular location">
    <subcellularLocation>
        <location evidence="1">Cytoplasm</location>
    </subcellularLocation>
</comment>
<evidence type="ECO:0000256" key="1">
    <source>
        <dbReference type="ARBA" id="ARBA00004496"/>
    </source>
</evidence>
<proteinExistence type="inferred from homology"/>
<dbReference type="GO" id="GO:0030488">
    <property type="term" value="P:tRNA methylation"/>
    <property type="evidence" value="ECO:0007669"/>
    <property type="project" value="TreeGrafter"/>
</dbReference>